<evidence type="ECO:0000313" key="2">
    <source>
        <dbReference type="Proteomes" id="UP000188993"/>
    </source>
</evidence>
<dbReference type="Proteomes" id="UP000188993">
    <property type="component" value="Chromosome"/>
</dbReference>
<protein>
    <recommendedName>
        <fullName evidence="3">DUF2922 domain-containing protein</fullName>
    </recommendedName>
</protein>
<name>A0A1S6IM94_9LACT</name>
<sequence length="77" mass="8560">MDTTLTLELKFRAADGKNKNLIIRNPTEGLTSAEIKPVMQKIIGLDAFAVKGTNPYSLIDSARYVKRTTTDLFNSEI</sequence>
<dbReference type="InterPro" id="IPR021321">
    <property type="entry name" value="DUF2922"/>
</dbReference>
<dbReference type="EMBL" id="CP019728">
    <property type="protein sequence ID" value="AQS52683.1"/>
    <property type="molecule type" value="Genomic_DNA"/>
</dbReference>
<dbReference type="Pfam" id="PF11148">
    <property type="entry name" value="DUF2922"/>
    <property type="match status" value="1"/>
</dbReference>
<proteinExistence type="predicted"/>
<dbReference type="OrthoDB" id="2454247at2"/>
<keyword evidence="2" id="KW-1185">Reference proteome</keyword>
<reference evidence="1 2" key="1">
    <citation type="journal article" date="2014" name="Int. J. Syst. Evol. Microbiol.">
        <title>Jeotgalibaca dankookensis gen. nov., sp. nov., a member of the family Carnobacteriaceae, isolated from seujeot (Korean traditional food).</title>
        <authorList>
            <person name="Lee D.G."/>
            <person name="Trujillo M.E."/>
            <person name="Kang H."/>
            <person name="Ahn T.Y."/>
        </authorList>
    </citation>
    <scope>NUCLEOTIDE SEQUENCE [LARGE SCALE GENOMIC DNA]</scope>
    <source>
        <strain evidence="1 2">EX-07</strain>
    </source>
</reference>
<gene>
    <name evidence="1" type="ORF">BW727_100275</name>
</gene>
<dbReference type="RefSeq" id="WP_062468126.1">
    <property type="nucleotide sequence ID" value="NZ_BBYN01000005.1"/>
</dbReference>
<evidence type="ECO:0000313" key="1">
    <source>
        <dbReference type="EMBL" id="AQS52683.1"/>
    </source>
</evidence>
<dbReference type="STRING" id="708126.BW727_100275"/>
<dbReference type="AlphaFoldDB" id="A0A1S6IM94"/>
<organism evidence="1 2">
    <name type="scientific">Jeotgalibaca dankookensis</name>
    <dbReference type="NCBI Taxonomy" id="708126"/>
    <lineage>
        <taxon>Bacteria</taxon>
        <taxon>Bacillati</taxon>
        <taxon>Bacillota</taxon>
        <taxon>Bacilli</taxon>
        <taxon>Lactobacillales</taxon>
        <taxon>Carnobacteriaceae</taxon>
        <taxon>Jeotgalibaca</taxon>
    </lineage>
</organism>
<evidence type="ECO:0008006" key="3">
    <source>
        <dbReference type="Google" id="ProtNLM"/>
    </source>
</evidence>
<dbReference type="KEGG" id="jda:BW727_100275"/>
<accession>A0A1S6IM94</accession>